<evidence type="ECO:0008006" key="3">
    <source>
        <dbReference type="Google" id="ProtNLM"/>
    </source>
</evidence>
<evidence type="ECO:0000313" key="2">
    <source>
        <dbReference type="Proteomes" id="UP000199634"/>
    </source>
</evidence>
<dbReference type="PROSITE" id="PS51257">
    <property type="entry name" value="PROKAR_LIPOPROTEIN"/>
    <property type="match status" value="1"/>
</dbReference>
<accession>A0A1H6LU63</accession>
<organism evidence="1 2">
    <name type="scientific">Paenimyroides marinum</name>
    <dbReference type="NCBI Taxonomy" id="1159016"/>
    <lineage>
        <taxon>Bacteria</taxon>
        <taxon>Pseudomonadati</taxon>
        <taxon>Bacteroidota</taxon>
        <taxon>Flavobacteriia</taxon>
        <taxon>Flavobacteriales</taxon>
        <taxon>Flavobacteriaceae</taxon>
        <taxon>Paenimyroides</taxon>
    </lineage>
</organism>
<dbReference type="STRING" id="1159016.SAMN02927937_01977"/>
<keyword evidence="2" id="KW-1185">Reference proteome</keyword>
<protein>
    <recommendedName>
        <fullName evidence="3">Lipoprotein</fullName>
    </recommendedName>
</protein>
<dbReference type="Proteomes" id="UP000199634">
    <property type="component" value="Unassembled WGS sequence"/>
</dbReference>
<sequence>MKSYITLLTVSLAVFVSCKEKAETPKVIYEAEQKTPEVSYQKIDSTEINIADLPIKFNGTNYLIHPVGNVRIYNTGSTRSGSSKINSQVSYKISNYSTPEITGFITNIMFQHKDSLDLKPLTTNKMQISSINYLDELALKTNKQLLVYTLVDVDTNKDGRYDDNDIKTLYLSNINGTKFTKLTPTYHELLDWQVIDDKLYFRSIEDINKNGEFDSKDAIHYSFVNLLSEDWKPETYNPLK</sequence>
<reference evidence="1 2" key="1">
    <citation type="submission" date="2016-10" db="EMBL/GenBank/DDBJ databases">
        <authorList>
            <person name="de Groot N.N."/>
        </authorList>
    </citation>
    <scope>NUCLEOTIDE SEQUENCE [LARGE SCALE GENOMIC DNA]</scope>
    <source>
        <strain evidence="1 2">CGMCC 1.10825</strain>
    </source>
</reference>
<dbReference type="RefSeq" id="WP_091099817.1">
    <property type="nucleotide sequence ID" value="NZ_FNXE01000027.1"/>
</dbReference>
<gene>
    <name evidence="1" type="ORF">SAMN02927937_01977</name>
</gene>
<name>A0A1H6LU63_9FLAO</name>
<dbReference type="AlphaFoldDB" id="A0A1H6LU63"/>
<dbReference type="EMBL" id="FNXE01000027">
    <property type="protein sequence ID" value="SEH89033.1"/>
    <property type="molecule type" value="Genomic_DNA"/>
</dbReference>
<proteinExistence type="predicted"/>
<dbReference type="OrthoDB" id="997423at2"/>
<evidence type="ECO:0000313" key="1">
    <source>
        <dbReference type="EMBL" id="SEH89033.1"/>
    </source>
</evidence>